<dbReference type="EMBL" id="JBEPBX010000022">
    <property type="protein sequence ID" value="MER6616169.1"/>
    <property type="molecule type" value="Genomic_DNA"/>
</dbReference>
<proteinExistence type="predicted"/>
<keyword evidence="3" id="KW-1185">Reference proteome</keyword>
<dbReference type="RefSeq" id="WP_351977558.1">
    <property type="nucleotide sequence ID" value="NZ_JBEPBX010000022.1"/>
</dbReference>
<name>A0ABV1UZF8_9ACTN</name>
<feature type="region of interest" description="Disordered" evidence="1">
    <location>
        <begin position="1"/>
        <end position="26"/>
    </location>
</feature>
<reference evidence="2 3" key="1">
    <citation type="submission" date="2024-06" db="EMBL/GenBank/DDBJ databases">
        <title>The Natural Products Discovery Center: Release of the First 8490 Sequenced Strains for Exploring Actinobacteria Biosynthetic Diversity.</title>
        <authorList>
            <person name="Kalkreuter E."/>
            <person name="Kautsar S.A."/>
            <person name="Yang D."/>
            <person name="Bader C.D."/>
            <person name="Teijaro C.N."/>
            <person name="Fluegel L."/>
            <person name="Davis C.M."/>
            <person name="Simpson J.R."/>
            <person name="Lauterbach L."/>
            <person name="Steele A.D."/>
            <person name="Gui C."/>
            <person name="Meng S."/>
            <person name="Li G."/>
            <person name="Viehrig K."/>
            <person name="Ye F."/>
            <person name="Su P."/>
            <person name="Kiefer A.F."/>
            <person name="Nichols A."/>
            <person name="Cepeda A.J."/>
            <person name="Yan W."/>
            <person name="Fan B."/>
            <person name="Jiang Y."/>
            <person name="Adhikari A."/>
            <person name="Zheng C.-J."/>
            <person name="Schuster L."/>
            <person name="Cowan T.M."/>
            <person name="Smanski M.J."/>
            <person name="Chevrette M.G."/>
            <person name="De Carvalho L.P.S."/>
            <person name="Shen B."/>
        </authorList>
    </citation>
    <scope>NUCLEOTIDE SEQUENCE [LARGE SCALE GENOMIC DNA]</scope>
    <source>
        <strain evidence="2 3">NPDC000837</strain>
    </source>
</reference>
<gene>
    <name evidence="2" type="ORF">ABT276_22925</name>
</gene>
<sequence>MLFRAATADPADLDGAAAYPADDGRVPPLSAERIRDELAGNRFRPEWIWFAEDENGELPAPALWWGRADSGGRCLRPRAGYEVTEIRLVLESPPQ</sequence>
<dbReference type="Proteomes" id="UP001445472">
    <property type="component" value="Unassembled WGS sequence"/>
</dbReference>
<comment type="caution">
    <text evidence="2">The sequence shown here is derived from an EMBL/GenBank/DDBJ whole genome shotgun (WGS) entry which is preliminary data.</text>
</comment>
<evidence type="ECO:0000313" key="2">
    <source>
        <dbReference type="EMBL" id="MER6616169.1"/>
    </source>
</evidence>
<protein>
    <submittedName>
        <fullName evidence="2">Uncharacterized protein</fullName>
    </submittedName>
</protein>
<accession>A0ABV1UZF8</accession>
<evidence type="ECO:0000256" key="1">
    <source>
        <dbReference type="SAM" id="MobiDB-lite"/>
    </source>
</evidence>
<evidence type="ECO:0000313" key="3">
    <source>
        <dbReference type="Proteomes" id="UP001445472"/>
    </source>
</evidence>
<organism evidence="2 3">
    <name type="scientific">Streptomyces xantholiticus</name>
    <dbReference type="NCBI Taxonomy" id="68285"/>
    <lineage>
        <taxon>Bacteria</taxon>
        <taxon>Bacillati</taxon>
        <taxon>Actinomycetota</taxon>
        <taxon>Actinomycetes</taxon>
        <taxon>Kitasatosporales</taxon>
        <taxon>Streptomycetaceae</taxon>
        <taxon>Streptomyces</taxon>
    </lineage>
</organism>